<dbReference type="HAMAP" id="MF_01877">
    <property type="entry name" value="16SrRNA_methyltr_I"/>
    <property type="match status" value="1"/>
</dbReference>
<evidence type="ECO:0000259" key="7">
    <source>
        <dbReference type="Pfam" id="PF00590"/>
    </source>
</evidence>
<organism evidence="8 9">
    <name type="scientific">Candidatus Blackburnbacteria bacterium RIFCSPHIGHO2_02_FULL_44_20</name>
    <dbReference type="NCBI Taxonomy" id="1797516"/>
    <lineage>
        <taxon>Bacteria</taxon>
        <taxon>Candidatus Blackburniibacteriota</taxon>
    </lineage>
</organism>
<evidence type="ECO:0000313" key="9">
    <source>
        <dbReference type="Proteomes" id="UP000178319"/>
    </source>
</evidence>
<dbReference type="NCBIfam" id="TIGR00096">
    <property type="entry name" value="16S rRNA (cytidine(1402)-2'-O)-methyltransferase"/>
    <property type="match status" value="1"/>
</dbReference>
<keyword evidence="3 6" id="KW-0489">Methyltransferase</keyword>
<dbReference type="SUPFAM" id="SSF53790">
    <property type="entry name" value="Tetrapyrrole methylase"/>
    <property type="match status" value="1"/>
</dbReference>
<reference evidence="8 9" key="1">
    <citation type="journal article" date="2016" name="Nat. Commun.">
        <title>Thousands of microbial genomes shed light on interconnected biogeochemical processes in an aquifer system.</title>
        <authorList>
            <person name="Anantharaman K."/>
            <person name="Brown C.T."/>
            <person name="Hug L.A."/>
            <person name="Sharon I."/>
            <person name="Castelle C.J."/>
            <person name="Probst A.J."/>
            <person name="Thomas B.C."/>
            <person name="Singh A."/>
            <person name="Wilkins M.J."/>
            <person name="Karaoz U."/>
            <person name="Brodie E.L."/>
            <person name="Williams K.H."/>
            <person name="Hubbard S.S."/>
            <person name="Banfield J.F."/>
        </authorList>
    </citation>
    <scope>NUCLEOTIDE SEQUENCE [LARGE SCALE GENOMIC DNA]</scope>
</reference>
<keyword evidence="5 6" id="KW-0949">S-adenosyl-L-methionine</keyword>
<dbReference type="EC" id="2.1.1.198" evidence="6"/>
<dbReference type="PANTHER" id="PTHR46111:SF1">
    <property type="entry name" value="RIBOSOMAL RNA SMALL SUBUNIT METHYLTRANSFERASE I"/>
    <property type="match status" value="1"/>
</dbReference>
<dbReference type="Pfam" id="PF00590">
    <property type="entry name" value="TP_methylase"/>
    <property type="match status" value="1"/>
</dbReference>
<comment type="subcellular location">
    <subcellularLocation>
        <location evidence="6">Cytoplasm</location>
    </subcellularLocation>
</comment>
<evidence type="ECO:0000256" key="2">
    <source>
        <dbReference type="ARBA" id="ARBA00022552"/>
    </source>
</evidence>
<dbReference type="PANTHER" id="PTHR46111">
    <property type="entry name" value="RIBOSOMAL RNA SMALL SUBUNIT METHYLTRANSFERASE I"/>
    <property type="match status" value="1"/>
</dbReference>
<dbReference type="CDD" id="cd11648">
    <property type="entry name" value="RsmI"/>
    <property type="match status" value="1"/>
</dbReference>
<dbReference type="InterPro" id="IPR000878">
    <property type="entry name" value="4pyrrol_Mease"/>
</dbReference>
<proteinExistence type="inferred from homology"/>
<keyword evidence="4 6" id="KW-0808">Transferase</keyword>
<comment type="catalytic activity">
    <reaction evidence="6">
        <text>cytidine(1402) in 16S rRNA + S-adenosyl-L-methionine = 2'-O-methylcytidine(1402) in 16S rRNA + S-adenosyl-L-homocysteine + H(+)</text>
        <dbReference type="Rhea" id="RHEA:42924"/>
        <dbReference type="Rhea" id="RHEA-COMP:10285"/>
        <dbReference type="Rhea" id="RHEA-COMP:10286"/>
        <dbReference type="ChEBI" id="CHEBI:15378"/>
        <dbReference type="ChEBI" id="CHEBI:57856"/>
        <dbReference type="ChEBI" id="CHEBI:59789"/>
        <dbReference type="ChEBI" id="CHEBI:74495"/>
        <dbReference type="ChEBI" id="CHEBI:82748"/>
        <dbReference type="EC" id="2.1.1.198"/>
    </reaction>
</comment>
<comment type="caution">
    <text evidence="8">The sequence shown here is derived from an EMBL/GenBank/DDBJ whole genome shotgun (WGS) entry which is preliminary data.</text>
</comment>
<dbReference type="GO" id="GO:0005737">
    <property type="term" value="C:cytoplasm"/>
    <property type="evidence" value="ECO:0007669"/>
    <property type="project" value="UniProtKB-SubCell"/>
</dbReference>
<dbReference type="GO" id="GO:0070677">
    <property type="term" value="F:rRNA (cytosine-2'-O-)-methyltransferase activity"/>
    <property type="evidence" value="ECO:0007669"/>
    <property type="project" value="UniProtKB-UniRule"/>
</dbReference>
<accession>A0A1G1V6V2</accession>
<sequence>MAGKLSIVATPIGNLEDITFRAIRTLSECDVILAEDTRTTIGLLKHYQIPQKETISFFEGNEERKINFAITLLGMGKHVVLVSESGTPLLSDPGFKLVRSSIAMGINVETIPGPSALVAALTVSGIPTNTFVFLGFLPRKSSNTERLLRETKDGMSKHIRTVIFYESPHRIVKSLHLIKEIFGDVEVAVSRELTKLHEETLRGSVVEVILHFEKISPRGEFTVVFSR</sequence>
<evidence type="ECO:0000256" key="3">
    <source>
        <dbReference type="ARBA" id="ARBA00022603"/>
    </source>
</evidence>
<dbReference type="STRING" id="1797516.A3D26_03915"/>
<gene>
    <name evidence="6" type="primary">rsmI</name>
    <name evidence="8" type="ORF">A3D26_03915</name>
</gene>
<keyword evidence="2 6" id="KW-0698">rRNA processing</keyword>
<dbReference type="Gene3D" id="3.30.950.10">
    <property type="entry name" value="Methyltransferase, Cobalt-precorrin-4 Transmethylase, Domain 2"/>
    <property type="match status" value="1"/>
</dbReference>
<dbReference type="AlphaFoldDB" id="A0A1G1V6V2"/>
<dbReference type="InterPro" id="IPR014777">
    <property type="entry name" value="4pyrrole_Mease_sub1"/>
</dbReference>
<dbReference type="PIRSF" id="PIRSF005917">
    <property type="entry name" value="MTase_YraL"/>
    <property type="match status" value="1"/>
</dbReference>
<comment type="function">
    <text evidence="6">Catalyzes the 2'-O-methylation of the ribose of cytidine 1402 (C1402) in 16S rRNA.</text>
</comment>
<dbReference type="InterPro" id="IPR008189">
    <property type="entry name" value="rRNA_ssu_MeTfrase_I"/>
</dbReference>
<evidence type="ECO:0000256" key="5">
    <source>
        <dbReference type="ARBA" id="ARBA00022691"/>
    </source>
</evidence>
<dbReference type="EMBL" id="MHBZ01000025">
    <property type="protein sequence ID" value="OGY11031.1"/>
    <property type="molecule type" value="Genomic_DNA"/>
</dbReference>
<dbReference type="Proteomes" id="UP000178319">
    <property type="component" value="Unassembled WGS sequence"/>
</dbReference>
<evidence type="ECO:0000256" key="4">
    <source>
        <dbReference type="ARBA" id="ARBA00022679"/>
    </source>
</evidence>
<dbReference type="InterPro" id="IPR014776">
    <property type="entry name" value="4pyrrole_Mease_sub2"/>
</dbReference>
<dbReference type="FunFam" id="3.30.950.10:FF:000002">
    <property type="entry name" value="Ribosomal RNA small subunit methyltransferase I"/>
    <property type="match status" value="1"/>
</dbReference>
<keyword evidence="1 6" id="KW-0963">Cytoplasm</keyword>
<evidence type="ECO:0000256" key="6">
    <source>
        <dbReference type="HAMAP-Rule" id="MF_01877"/>
    </source>
</evidence>
<evidence type="ECO:0000313" key="8">
    <source>
        <dbReference type="EMBL" id="OGY11031.1"/>
    </source>
</evidence>
<feature type="domain" description="Tetrapyrrole methylase" evidence="7">
    <location>
        <begin position="4"/>
        <end position="207"/>
    </location>
</feature>
<protein>
    <recommendedName>
        <fullName evidence="6">Ribosomal RNA small subunit methyltransferase I</fullName>
        <ecNumber evidence="6">2.1.1.198</ecNumber>
    </recommendedName>
    <alternativeName>
        <fullName evidence="6">16S rRNA 2'-O-ribose C1402 methyltransferase</fullName>
    </alternativeName>
    <alternativeName>
        <fullName evidence="6">rRNA (cytidine-2'-O-)-methyltransferase RsmI</fullName>
    </alternativeName>
</protein>
<name>A0A1G1V6V2_9BACT</name>
<comment type="similarity">
    <text evidence="6">Belongs to the methyltransferase superfamily. RsmI family.</text>
</comment>
<dbReference type="Gene3D" id="3.40.1010.10">
    <property type="entry name" value="Cobalt-precorrin-4 Transmethylase, Domain 1"/>
    <property type="match status" value="1"/>
</dbReference>
<evidence type="ECO:0000256" key="1">
    <source>
        <dbReference type="ARBA" id="ARBA00022490"/>
    </source>
</evidence>
<dbReference type="InterPro" id="IPR035996">
    <property type="entry name" value="4pyrrol_Methylase_sf"/>
</dbReference>